<evidence type="ECO:0000259" key="5">
    <source>
        <dbReference type="PROSITE" id="PS51186"/>
    </source>
</evidence>
<keyword evidence="2" id="KW-0012">Acyltransferase</keyword>
<dbReference type="InterPro" id="IPR051531">
    <property type="entry name" value="N-acetyltransferase"/>
</dbReference>
<accession>A0A9X1P4S7</accession>
<evidence type="ECO:0000256" key="2">
    <source>
        <dbReference type="ARBA" id="ARBA00023315"/>
    </source>
</evidence>
<feature type="domain" description="N-acetyltransferase" evidence="5">
    <location>
        <begin position="20"/>
        <end position="190"/>
    </location>
</feature>
<dbReference type="PANTHER" id="PTHR43792:SF8">
    <property type="entry name" value="[RIBOSOMAL PROTEIN US5]-ALANINE N-ACETYLTRANSFERASE"/>
    <property type="match status" value="1"/>
</dbReference>
<evidence type="ECO:0000256" key="4">
    <source>
        <dbReference type="SAM" id="MobiDB-lite"/>
    </source>
</evidence>
<dbReference type="InterPro" id="IPR000182">
    <property type="entry name" value="GNAT_dom"/>
</dbReference>
<dbReference type="EMBL" id="JAJUWU010000025">
    <property type="protein sequence ID" value="MCE7030473.1"/>
    <property type="molecule type" value="Genomic_DNA"/>
</dbReference>
<protein>
    <submittedName>
        <fullName evidence="6">GNAT family N-acetyltransferase</fullName>
    </submittedName>
</protein>
<dbReference type="RefSeq" id="WP_233721549.1">
    <property type="nucleotide sequence ID" value="NZ_JAJUWU010000025.1"/>
</dbReference>
<sequence length="218" mass="24699">MGLIDYLSRPNVPVLSGEGIVLRLPRRSDFPAWRALREDSRGFLTPWEPVWTSDELTHAAFRRRVARYDQEAREGNGYSFFLFDQAGETLLGGISVGHVRRGVAQSATLGYWMGERFAGKGHMRRAVEAVKLFAFEVEGLHRIEAACLPNNQRSIRLLERCGFSREGHLRGYLKIAGKWEDHCLYALLAEEWSRSGALEMAPTRDSPSRHPVDRVSVS</sequence>
<gene>
    <name evidence="6" type="ORF">LZD57_21010</name>
</gene>
<proteinExistence type="inferred from homology"/>
<dbReference type="Proteomes" id="UP001139035">
    <property type="component" value="Unassembled WGS sequence"/>
</dbReference>
<dbReference type="GO" id="GO:0005737">
    <property type="term" value="C:cytoplasm"/>
    <property type="evidence" value="ECO:0007669"/>
    <property type="project" value="TreeGrafter"/>
</dbReference>
<feature type="compositionally biased region" description="Basic and acidic residues" evidence="4">
    <location>
        <begin position="206"/>
        <end position="218"/>
    </location>
</feature>
<comment type="caution">
    <text evidence="6">The sequence shown here is derived from an EMBL/GenBank/DDBJ whole genome shotgun (WGS) entry which is preliminary data.</text>
</comment>
<evidence type="ECO:0000256" key="1">
    <source>
        <dbReference type="ARBA" id="ARBA00022679"/>
    </source>
</evidence>
<evidence type="ECO:0000313" key="7">
    <source>
        <dbReference type="Proteomes" id="UP001139035"/>
    </source>
</evidence>
<dbReference type="Gene3D" id="3.40.630.30">
    <property type="match status" value="1"/>
</dbReference>
<dbReference type="SUPFAM" id="SSF55729">
    <property type="entry name" value="Acyl-CoA N-acyltransferases (Nat)"/>
    <property type="match status" value="1"/>
</dbReference>
<keyword evidence="7" id="KW-1185">Reference proteome</keyword>
<dbReference type="PROSITE" id="PS51186">
    <property type="entry name" value="GNAT"/>
    <property type="match status" value="1"/>
</dbReference>
<keyword evidence="1" id="KW-0808">Transferase</keyword>
<dbReference type="AlphaFoldDB" id="A0A9X1P4S7"/>
<name>A0A9X1P4S7_9HYPH</name>
<dbReference type="GO" id="GO:0008999">
    <property type="term" value="F:protein-N-terminal-alanine acetyltransferase activity"/>
    <property type="evidence" value="ECO:0007669"/>
    <property type="project" value="TreeGrafter"/>
</dbReference>
<reference evidence="6" key="1">
    <citation type="submission" date="2022-01" db="EMBL/GenBank/DDBJ databases">
        <title>Jiella avicenniae sp. nov., a novel endophytic bacterium isolated from bark of Avicennia marina.</title>
        <authorList>
            <person name="Tuo L."/>
        </authorList>
    </citation>
    <scope>NUCLEOTIDE SEQUENCE</scope>
    <source>
        <strain evidence="6">CBK1P-4</strain>
    </source>
</reference>
<feature type="region of interest" description="Disordered" evidence="4">
    <location>
        <begin position="199"/>
        <end position="218"/>
    </location>
</feature>
<dbReference type="PANTHER" id="PTHR43792">
    <property type="entry name" value="GNAT FAMILY, PUTATIVE (AFU_ORTHOLOGUE AFUA_3G00765)-RELATED-RELATED"/>
    <property type="match status" value="1"/>
</dbReference>
<evidence type="ECO:0000256" key="3">
    <source>
        <dbReference type="ARBA" id="ARBA00038502"/>
    </source>
</evidence>
<dbReference type="InterPro" id="IPR016181">
    <property type="entry name" value="Acyl_CoA_acyltransferase"/>
</dbReference>
<evidence type="ECO:0000313" key="6">
    <source>
        <dbReference type="EMBL" id="MCE7030473.1"/>
    </source>
</evidence>
<dbReference type="Pfam" id="PF13302">
    <property type="entry name" value="Acetyltransf_3"/>
    <property type="match status" value="1"/>
</dbReference>
<comment type="similarity">
    <text evidence="3">Belongs to the acetyltransferase family. RimJ subfamily.</text>
</comment>
<organism evidence="6 7">
    <name type="scientific">Jiella avicenniae</name>
    <dbReference type="NCBI Taxonomy" id="2907202"/>
    <lineage>
        <taxon>Bacteria</taxon>
        <taxon>Pseudomonadati</taxon>
        <taxon>Pseudomonadota</taxon>
        <taxon>Alphaproteobacteria</taxon>
        <taxon>Hyphomicrobiales</taxon>
        <taxon>Aurantimonadaceae</taxon>
        <taxon>Jiella</taxon>
    </lineage>
</organism>